<accession>A0ABR0GYR0</accession>
<dbReference type="GeneID" id="87902625"/>
<gene>
    <name evidence="2" type="ORF">QC762_0022110</name>
</gene>
<reference evidence="2 3" key="1">
    <citation type="journal article" date="2023" name="bioRxiv">
        <title>High-quality genome assemblies of four members of thePodospora anserinaspecies complex.</title>
        <authorList>
            <person name="Ament-Velasquez S.L."/>
            <person name="Vogan A.A."/>
            <person name="Wallerman O."/>
            <person name="Hartmann F."/>
            <person name="Gautier V."/>
            <person name="Silar P."/>
            <person name="Giraud T."/>
            <person name="Johannesson H."/>
        </authorList>
    </citation>
    <scope>NUCLEOTIDE SEQUENCE [LARGE SCALE GENOMIC DNA]</scope>
    <source>
        <strain evidence="2 3">CBS 415.72m</strain>
    </source>
</reference>
<dbReference type="EMBL" id="JAFFHA010000001">
    <property type="protein sequence ID" value="KAK4660744.1"/>
    <property type="molecule type" value="Genomic_DNA"/>
</dbReference>
<keyword evidence="3" id="KW-1185">Reference proteome</keyword>
<feature type="transmembrane region" description="Helical" evidence="1">
    <location>
        <begin position="7"/>
        <end position="27"/>
    </location>
</feature>
<dbReference type="RefSeq" id="XP_062749714.1">
    <property type="nucleotide sequence ID" value="XM_062883099.1"/>
</dbReference>
<evidence type="ECO:0000256" key="1">
    <source>
        <dbReference type="SAM" id="Phobius"/>
    </source>
</evidence>
<evidence type="ECO:0000313" key="3">
    <source>
        <dbReference type="Proteomes" id="UP001323405"/>
    </source>
</evidence>
<dbReference type="Proteomes" id="UP001323405">
    <property type="component" value="Unassembled WGS sequence"/>
</dbReference>
<feature type="transmembrane region" description="Helical" evidence="1">
    <location>
        <begin position="39"/>
        <end position="57"/>
    </location>
</feature>
<keyword evidence="1" id="KW-0472">Membrane</keyword>
<name>A0ABR0GYR0_9PEZI</name>
<comment type="caution">
    <text evidence="2">The sequence shown here is derived from an EMBL/GenBank/DDBJ whole genome shotgun (WGS) entry which is preliminary data.</text>
</comment>
<sequence length="168" mass="18470">MRLDIRVLPMLPGLVVIPRISFSLLILIQHSLHRSPGELPVAVVGQLTGISSLLVVLGRVHREEAVHGQVQPVQPHYRPITFTAVVMPVPRRGENNISTLHHQLLPLHRGKTARSLDDEPQSKGHVPVSRGGFSWQDELKTGVDGVGGVGCLHGRVYQHEHTTLCLLC</sequence>
<proteinExistence type="predicted"/>
<evidence type="ECO:0008006" key="4">
    <source>
        <dbReference type="Google" id="ProtNLM"/>
    </source>
</evidence>
<protein>
    <recommendedName>
        <fullName evidence="4">Secreted protein</fullName>
    </recommendedName>
</protein>
<keyword evidence="1" id="KW-1133">Transmembrane helix</keyword>
<organism evidence="2 3">
    <name type="scientific">Podospora pseudocomata</name>
    <dbReference type="NCBI Taxonomy" id="2093779"/>
    <lineage>
        <taxon>Eukaryota</taxon>
        <taxon>Fungi</taxon>
        <taxon>Dikarya</taxon>
        <taxon>Ascomycota</taxon>
        <taxon>Pezizomycotina</taxon>
        <taxon>Sordariomycetes</taxon>
        <taxon>Sordariomycetidae</taxon>
        <taxon>Sordariales</taxon>
        <taxon>Podosporaceae</taxon>
        <taxon>Podospora</taxon>
    </lineage>
</organism>
<keyword evidence="1" id="KW-0812">Transmembrane</keyword>
<evidence type="ECO:0000313" key="2">
    <source>
        <dbReference type="EMBL" id="KAK4660744.1"/>
    </source>
</evidence>